<gene>
    <name evidence="1" type="ORF">AB6A40_006915</name>
</gene>
<organism evidence="1 2">
    <name type="scientific">Gnathostoma spinigerum</name>
    <dbReference type="NCBI Taxonomy" id="75299"/>
    <lineage>
        <taxon>Eukaryota</taxon>
        <taxon>Metazoa</taxon>
        <taxon>Ecdysozoa</taxon>
        <taxon>Nematoda</taxon>
        <taxon>Chromadorea</taxon>
        <taxon>Rhabditida</taxon>
        <taxon>Spirurina</taxon>
        <taxon>Gnathostomatomorpha</taxon>
        <taxon>Gnathostomatoidea</taxon>
        <taxon>Gnathostomatidae</taxon>
        <taxon>Gnathostoma</taxon>
    </lineage>
</organism>
<evidence type="ECO:0008006" key="3">
    <source>
        <dbReference type="Google" id="ProtNLM"/>
    </source>
</evidence>
<keyword evidence="2" id="KW-1185">Reference proteome</keyword>
<evidence type="ECO:0000313" key="1">
    <source>
        <dbReference type="EMBL" id="MFH4980206.1"/>
    </source>
</evidence>
<evidence type="ECO:0000313" key="2">
    <source>
        <dbReference type="Proteomes" id="UP001608902"/>
    </source>
</evidence>
<dbReference type="AlphaFoldDB" id="A0ABD6ELS3"/>
<dbReference type="Proteomes" id="UP001608902">
    <property type="component" value="Unassembled WGS sequence"/>
</dbReference>
<accession>A0ABD6ELS3</accession>
<protein>
    <recommendedName>
        <fullName evidence="3">Ribosomal protein L33</fullName>
    </recommendedName>
</protein>
<proteinExistence type="predicted"/>
<comment type="caution">
    <text evidence="1">The sequence shown here is derived from an EMBL/GenBank/DDBJ whole genome shotgun (WGS) entry which is preliminary data.</text>
</comment>
<sequence length="69" mass="8028">MVHSWNIVPLRVRSSTGMFTRIVVVRLLEGTPKQRAQKTVKMKKDDSMPPCKRNCKGIFPYSYFELKVV</sequence>
<dbReference type="EMBL" id="JBGFUD010005218">
    <property type="protein sequence ID" value="MFH4980206.1"/>
    <property type="molecule type" value="Genomic_DNA"/>
</dbReference>
<name>A0ABD6ELS3_9BILA</name>
<reference evidence="1 2" key="1">
    <citation type="submission" date="2024-08" db="EMBL/GenBank/DDBJ databases">
        <title>Gnathostoma spinigerum genome.</title>
        <authorList>
            <person name="Gonzalez-Bertolin B."/>
            <person name="Monzon S."/>
            <person name="Zaballos A."/>
            <person name="Jimenez P."/>
            <person name="Dekumyoy P."/>
            <person name="Varona S."/>
            <person name="Cuesta I."/>
            <person name="Sumanam S."/>
            <person name="Adisakwattana P."/>
            <person name="Gasser R.B."/>
            <person name="Hernandez-Gonzalez A."/>
            <person name="Young N.D."/>
            <person name="Perteguer M.J."/>
        </authorList>
    </citation>
    <scope>NUCLEOTIDE SEQUENCE [LARGE SCALE GENOMIC DNA]</scope>
    <source>
        <strain evidence="1">AL3</strain>
        <tissue evidence="1">Liver</tissue>
    </source>
</reference>